<feature type="binding site" description="axial binding residue" evidence="8">
    <location>
        <position position="446"/>
    </location>
    <ligand>
        <name>heme</name>
        <dbReference type="ChEBI" id="CHEBI:30413"/>
    </ligand>
    <ligandPart>
        <name>Fe</name>
        <dbReference type="ChEBI" id="CHEBI:18248"/>
    </ligandPart>
</feature>
<evidence type="ECO:0000256" key="9">
    <source>
        <dbReference type="RuleBase" id="RU000461"/>
    </source>
</evidence>
<dbReference type="PANTHER" id="PTHR24298:SF800">
    <property type="entry name" value="CYTOCHROME P450 89A2-RELATED"/>
    <property type="match status" value="1"/>
</dbReference>
<comment type="similarity">
    <text evidence="9">Belongs to the cytochrome P450 family.</text>
</comment>
<dbReference type="EMBL" id="MF448625">
    <property type="protein sequence ID" value="ATG29946.1"/>
    <property type="molecule type" value="mRNA"/>
</dbReference>
<keyword evidence="9" id="KW-0560">Oxidoreductase</keyword>
<evidence type="ECO:0000256" key="8">
    <source>
        <dbReference type="PIRSR" id="PIRSR602401-1"/>
    </source>
</evidence>
<dbReference type="SUPFAM" id="SSF48264">
    <property type="entry name" value="Cytochrome P450"/>
    <property type="match status" value="1"/>
</dbReference>
<evidence type="ECO:0000313" key="11">
    <source>
        <dbReference type="EMBL" id="ATG29946.1"/>
    </source>
</evidence>
<name>A0A291FAY7_TAXCH</name>
<keyword evidence="4 8" id="KW-0479">Metal-binding</keyword>
<keyword evidence="5 10" id="KW-1133">Transmembrane helix</keyword>
<sequence length="503" mass="57048">MEESAATLIVYLLLASGALLWLVFIRNKEKIHLPPGPPGWLIIISLLRINFSNHSLQDYAYKLHQKYGSILTIRMGSRPLIMVSSHELAHEALVQKGSIFASRPPPQGLIKLFSTDQTSINGAPYGALWRDLRKNLMTQVLNTSPLKSFREGREWGMEVLMESLIAASKNKELGGVVTVIDHVRDALVCMVSYMCFGLRLEEKSIADIAAFWTELRHSGVGLPLNDLFPLLNVFYRKQGKRMRDLRGRQHELLVPLIERRRRALTEGKEVGRGYVDSLLFLTVEGGRRRLSEEEVVTLCSEFLNAAADTTSSVIQWAMARLVMNEDCQGKLYREIADVMGKRGRAVEEEDLRKMVYLEAVVKETLRLHPPEKIVLSHAVTRACSLGGYDVPAHAWLNFHVWEMGMDPKVWPNPSEFIPERHLNEEIDLTGSKQIKMMPFGVGRRICPGLDLAMLHIPLIVARLVQKFVWECKPGEVVDLTETHEFSIVMKNPLQAIIKERDSQ</sequence>
<feature type="transmembrane region" description="Helical" evidence="10">
    <location>
        <begin position="6"/>
        <end position="25"/>
    </location>
</feature>
<keyword evidence="6" id="KW-0876">Taxol biosynthesis</keyword>
<dbReference type="InterPro" id="IPR001128">
    <property type="entry name" value="Cyt_P450"/>
</dbReference>
<keyword evidence="3 10" id="KW-0812">Transmembrane</keyword>
<keyword evidence="9" id="KW-0503">Monooxygenase</keyword>
<reference evidence="11" key="1">
    <citation type="journal article" date="2017" name="Front. Plant Sci.">
        <title>Transcriptome Assembly and Systematic Identification of Novel Cytochrome P450s in Taxus chinensis.</title>
        <authorList>
            <person name="Liao W."/>
            <person name="Zhao S."/>
            <person name="Zhang M."/>
            <person name="Dong K."/>
            <person name="Chen Y."/>
            <person name="Fu C."/>
            <person name="Yu L."/>
        </authorList>
    </citation>
    <scope>NUCLEOTIDE SEQUENCE</scope>
</reference>
<dbReference type="GO" id="GO:0016709">
    <property type="term" value="F:oxidoreductase activity, acting on paired donors, with incorporation or reduction of molecular oxygen, NAD(P)H as one donor, and incorporation of one atom of oxygen"/>
    <property type="evidence" value="ECO:0007669"/>
    <property type="project" value="TreeGrafter"/>
</dbReference>
<evidence type="ECO:0000256" key="2">
    <source>
        <dbReference type="ARBA" id="ARBA00005122"/>
    </source>
</evidence>
<dbReference type="Gene3D" id="1.10.630.10">
    <property type="entry name" value="Cytochrome P450"/>
    <property type="match status" value="1"/>
</dbReference>
<evidence type="ECO:0000256" key="6">
    <source>
        <dbReference type="ARBA" id="ARBA00023059"/>
    </source>
</evidence>
<comment type="pathway">
    <text evidence="2">Alkaloid biosynthesis; taxol biosynthesis.</text>
</comment>
<proteinExistence type="evidence at transcript level"/>
<dbReference type="PRINTS" id="PR00463">
    <property type="entry name" value="EP450I"/>
</dbReference>
<dbReference type="InterPro" id="IPR036396">
    <property type="entry name" value="Cyt_P450_sf"/>
</dbReference>
<keyword evidence="8 9" id="KW-0349">Heme</keyword>
<dbReference type="InterPro" id="IPR051103">
    <property type="entry name" value="Plant_metabolite_P450s"/>
</dbReference>
<dbReference type="GO" id="GO:0020037">
    <property type="term" value="F:heme binding"/>
    <property type="evidence" value="ECO:0007669"/>
    <property type="project" value="InterPro"/>
</dbReference>
<dbReference type="Pfam" id="PF00067">
    <property type="entry name" value="p450"/>
    <property type="match status" value="1"/>
</dbReference>
<dbReference type="AlphaFoldDB" id="A0A291FAY7"/>
<evidence type="ECO:0000256" key="10">
    <source>
        <dbReference type="SAM" id="Phobius"/>
    </source>
</evidence>
<comment type="subcellular location">
    <subcellularLocation>
        <location evidence="1">Membrane</location>
        <topology evidence="1">Single-pass membrane protein</topology>
    </subcellularLocation>
</comment>
<dbReference type="InterPro" id="IPR017972">
    <property type="entry name" value="Cyt_P450_CS"/>
</dbReference>
<dbReference type="GO" id="GO:0016020">
    <property type="term" value="C:membrane"/>
    <property type="evidence" value="ECO:0007669"/>
    <property type="project" value="UniProtKB-SubCell"/>
</dbReference>
<comment type="cofactor">
    <cofactor evidence="8">
        <name>heme</name>
        <dbReference type="ChEBI" id="CHEBI:30413"/>
    </cofactor>
</comment>
<dbReference type="PANTHER" id="PTHR24298">
    <property type="entry name" value="FLAVONOID 3'-MONOOXYGENASE-RELATED"/>
    <property type="match status" value="1"/>
</dbReference>
<dbReference type="GO" id="GO:0042617">
    <property type="term" value="P:paclitaxel biosynthetic process"/>
    <property type="evidence" value="ECO:0007669"/>
    <property type="project" value="UniProtKB-UniPathway"/>
</dbReference>
<dbReference type="PRINTS" id="PR00385">
    <property type="entry name" value="P450"/>
</dbReference>
<dbReference type="PROSITE" id="PS00086">
    <property type="entry name" value="CYTOCHROME_P450"/>
    <property type="match status" value="1"/>
</dbReference>
<evidence type="ECO:0000256" key="7">
    <source>
        <dbReference type="ARBA" id="ARBA00023136"/>
    </source>
</evidence>
<organism evidence="11">
    <name type="scientific">Taxus chinensis</name>
    <name type="common">Chinese yew</name>
    <name type="synonym">Taxus wallichiana var. chinensis</name>
    <dbReference type="NCBI Taxonomy" id="29808"/>
    <lineage>
        <taxon>Eukaryota</taxon>
        <taxon>Viridiplantae</taxon>
        <taxon>Streptophyta</taxon>
        <taxon>Embryophyta</taxon>
        <taxon>Tracheophyta</taxon>
        <taxon>Spermatophyta</taxon>
        <taxon>Pinopsida</taxon>
        <taxon>Pinidae</taxon>
        <taxon>Conifers II</taxon>
        <taxon>Cupressales</taxon>
        <taxon>Taxaceae</taxon>
        <taxon>Taxus</taxon>
    </lineage>
</organism>
<evidence type="ECO:0000256" key="4">
    <source>
        <dbReference type="ARBA" id="ARBA00022723"/>
    </source>
</evidence>
<dbReference type="CDD" id="cd11075">
    <property type="entry name" value="CYP77_89"/>
    <property type="match status" value="1"/>
</dbReference>
<dbReference type="InterPro" id="IPR002401">
    <property type="entry name" value="Cyt_P450_E_grp-I"/>
</dbReference>
<dbReference type="GO" id="GO:0005506">
    <property type="term" value="F:iron ion binding"/>
    <property type="evidence" value="ECO:0007669"/>
    <property type="project" value="InterPro"/>
</dbReference>
<protein>
    <submittedName>
        <fullName evidence="11">CYP77F32</fullName>
    </submittedName>
</protein>
<keyword evidence="8 9" id="KW-0408">Iron</keyword>
<dbReference type="UniPathway" id="UPA00842"/>
<evidence type="ECO:0000256" key="3">
    <source>
        <dbReference type="ARBA" id="ARBA00022692"/>
    </source>
</evidence>
<evidence type="ECO:0000256" key="1">
    <source>
        <dbReference type="ARBA" id="ARBA00004167"/>
    </source>
</evidence>
<keyword evidence="7 10" id="KW-0472">Membrane</keyword>
<accession>A0A291FAY7</accession>
<evidence type="ECO:0000256" key="5">
    <source>
        <dbReference type="ARBA" id="ARBA00022989"/>
    </source>
</evidence>